<dbReference type="InterPro" id="IPR006059">
    <property type="entry name" value="SBP"/>
</dbReference>
<dbReference type="RefSeq" id="WP_238722519.1">
    <property type="nucleotide sequence ID" value="NZ_JAHQCW010000032.1"/>
</dbReference>
<dbReference type="Pfam" id="PF13416">
    <property type="entry name" value="SBP_bac_8"/>
    <property type="match status" value="1"/>
</dbReference>
<dbReference type="Gene3D" id="3.40.190.10">
    <property type="entry name" value="Periplasmic binding protein-like II"/>
    <property type="match status" value="1"/>
</dbReference>
<dbReference type="EMBL" id="JAHQCW010000032">
    <property type="protein sequence ID" value="MBU9738284.1"/>
    <property type="molecule type" value="Genomic_DNA"/>
</dbReference>
<feature type="region of interest" description="Disordered" evidence="1">
    <location>
        <begin position="25"/>
        <end position="49"/>
    </location>
</feature>
<evidence type="ECO:0000256" key="2">
    <source>
        <dbReference type="SAM" id="SignalP"/>
    </source>
</evidence>
<evidence type="ECO:0000313" key="4">
    <source>
        <dbReference type="Proteomes" id="UP000712157"/>
    </source>
</evidence>
<organism evidence="3 4">
    <name type="scientific">Diplocloster agilis</name>
    <dbReference type="NCBI Taxonomy" id="2850323"/>
    <lineage>
        <taxon>Bacteria</taxon>
        <taxon>Bacillati</taxon>
        <taxon>Bacillota</taxon>
        <taxon>Clostridia</taxon>
        <taxon>Lachnospirales</taxon>
        <taxon>Lachnospiraceae</taxon>
        <taxon>Diplocloster</taxon>
    </lineage>
</organism>
<accession>A0A949K153</accession>
<evidence type="ECO:0000256" key="1">
    <source>
        <dbReference type="SAM" id="MobiDB-lite"/>
    </source>
</evidence>
<feature type="compositionally biased region" description="Polar residues" evidence="1">
    <location>
        <begin position="29"/>
        <end position="47"/>
    </location>
</feature>
<keyword evidence="4" id="KW-1185">Reference proteome</keyword>
<dbReference type="PROSITE" id="PS51257">
    <property type="entry name" value="PROKAR_LIPOPROTEIN"/>
    <property type="match status" value="1"/>
</dbReference>
<dbReference type="SUPFAM" id="SSF63829">
    <property type="entry name" value="Calcium-dependent phosphotriesterase"/>
    <property type="match status" value="1"/>
</dbReference>
<proteinExistence type="predicted"/>
<name>A0A949K153_9FIRM</name>
<sequence length="763" mass="83290">MKKKWISIIMAIALIAGMTSGCGKKAEDNNNQPSAGENNTQTQSGQDENVPMGRYVEQQLALPKQMEGESTWTTFLEDAQGRKVLYAELGGTGTYKGYVLSDDGTWAEEDAPWLTNTIGKMKGYLRRVEKGDDGSLFAVFFDDNYTAHIFKTIDGENAEEINIPELASGGMERISCGWKIMESGDILIAYMQQQELVLYSGADGSELKKFKLGKSGLDDVNDLLDVEGNRILTLNEDAKGFVVYDADTGQQVDSILLEEQDYVDGIMRFSGTQEYLYLDPVGLRHMQAGGTIQETVIDGSLCSVGIPGIAITNIVVGDNDDYYVLYKDDQSVQLAHYVYDANVATVPSVKLSIYGLEANDVIARAVGKYQINNPDVQVSYTTAETDEGASTTSDYIRALNTELLSGKGADILVLDGLPVDSYIEKGVLADLSDILKPMLESGELLENIINCYADQDGRMYGIPARFSVPILVGDEDVMKAMSGLDTLKQYAEGHPDTPFMLTGGKTFTYEELAKLLLSINYQEIVGDGSKLDQESVVKFLDTVQSAGNALGATVEPEPIPPLTEEEMKEWIASASPYWAKMNFHMGDYPVLDHSAAADEMKGIDDLYIPTTMVSDYGKSISTVNGLFIPSGMIGVNSASGQSDLAKDFVKFLLSEEEQNTDLGNGFPVNAKSLDSWCTKVLEYSTGASMQINGETIYVSADAPTKEEITSFIDMARELRVPLNMDRVFKEMILDESKAFFAGSASAEKAADAICKKANTYQAE</sequence>
<evidence type="ECO:0000313" key="3">
    <source>
        <dbReference type="EMBL" id="MBU9738284.1"/>
    </source>
</evidence>
<protein>
    <submittedName>
        <fullName evidence="3">ABC transporter substrate-binding protein</fullName>
    </submittedName>
</protein>
<gene>
    <name evidence="3" type="ORF">KTH89_17205</name>
</gene>
<keyword evidence="2" id="KW-0732">Signal</keyword>
<feature type="signal peptide" evidence="2">
    <location>
        <begin position="1"/>
        <end position="26"/>
    </location>
</feature>
<dbReference type="SUPFAM" id="SSF53850">
    <property type="entry name" value="Periplasmic binding protein-like II"/>
    <property type="match status" value="1"/>
</dbReference>
<reference evidence="3" key="1">
    <citation type="submission" date="2021-06" db="EMBL/GenBank/DDBJ databases">
        <title>Description of novel taxa of the family Lachnospiraceae.</title>
        <authorList>
            <person name="Chaplin A.V."/>
            <person name="Sokolova S.R."/>
            <person name="Pikina A.P."/>
            <person name="Korzhanova M."/>
            <person name="Belova V."/>
            <person name="Korostin D."/>
            <person name="Efimov B.A."/>
        </authorList>
    </citation>
    <scope>NUCLEOTIDE SEQUENCE</scope>
    <source>
        <strain evidence="3">ASD5720</strain>
    </source>
</reference>
<feature type="chain" id="PRO_5038580409" evidence="2">
    <location>
        <begin position="27"/>
        <end position="763"/>
    </location>
</feature>
<comment type="caution">
    <text evidence="3">The sequence shown here is derived from an EMBL/GenBank/DDBJ whole genome shotgun (WGS) entry which is preliminary data.</text>
</comment>
<dbReference type="AlphaFoldDB" id="A0A949K153"/>
<dbReference type="Proteomes" id="UP000712157">
    <property type="component" value="Unassembled WGS sequence"/>
</dbReference>